<dbReference type="STRING" id="187493.CN03_02265"/>
<dbReference type="RefSeq" id="WP_015485536.1">
    <property type="nucleotide sequence ID" value="NC_020888.1"/>
</dbReference>
<dbReference type="PIRSF" id="PIRSF004649">
    <property type="entry name" value="MlaC"/>
    <property type="match status" value="1"/>
</dbReference>
<reference evidence="2 3" key="1">
    <citation type="journal article" date="2013" name="Genome Announc.">
        <title>Genome Sequence of Thalassolituus oleivorans MIL-1 (DSM 14913T).</title>
        <authorList>
            <person name="Golyshin P.N."/>
            <person name="Werner J."/>
            <person name="Chernikova T.N."/>
            <person name="Tran H."/>
            <person name="Ferrer M."/>
            <person name="Yakimov M.M."/>
            <person name="Teeling H."/>
            <person name="Golyshina O.V."/>
        </authorList>
    </citation>
    <scope>NUCLEOTIDE SEQUENCE [LARGE SCALE GENOMIC DNA]</scope>
    <source>
        <strain evidence="2 3">MIL-1</strain>
    </source>
</reference>
<accession>M5DLU5</accession>
<dbReference type="HOGENOM" id="CLU_094502_3_1_6"/>
<name>M5DLU5_9GAMM</name>
<dbReference type="InterPro" id="IPR008869">
    <property type="entry name" value="MlaC/ttg2D"/>
</dbReference>
<dbReference type="eggNOG" id="COG2854">
    <property type="taxonomic scope" value="Bacteria"/>
</dbReference>
<gene>
    <name evidence="2" type="ORF">TOL_0353</name>
</gene>
<sequence length="209" mass="23597">MQTLFRKSFSVIFAIFAMLQAAHASSDDALATVSKATDSIISELTKLDPEARTQDKVESLVLAYIVPAIDEQKIAMGVLGKYWRQATPDQRTQFIARFREQQIRTYTGAFKAFSGEKLVFEKAVLSPDGDKAIVKGQFQQSNGNQVPVDFRLYYNKDDSKWLIYDAVISGLSMVKTYRTQLSERLQNVNMDDLLKELANEQAAPQQAQR</sequence>
<dbReference type="Gene3D" id="3.10.450.710">
    <property type="entry name" value="Tgt2/MlaC"/>
    <property type="match status" value="1"/>
</dbReference>
<dbReference type="InterPro" id="IPR042245">
    <property type="entry name" value="Tgt2/MlaC_sf"/>
</dbReference>
<dbReference type="EMBL" id="HF680312">
    <property type="protein sequence ID" value="CCU70795.1"/>
    <property type="molecule type" value="Genomic_DNA"/>
</dbReference>
<evidence type="ECO:0000313" key="2">
    <source>
        <dbReference type="EMBL" id="CCU70795.1"/>
    </source>
</evidence>
<dbReference type="PANTHER" id="PTHR36573:SF1">
    <property type="entry name" value="INTERMEMBRANE PHOSPHOLIPID TRANSPORT SYSTEM BINDING PROTEIN MLAC"/>
    <property type="match status" value="1"/>
</dbReference>
<proteinExistence type="predicted"/>
<evidence type="ECO:0000256" key="1">
    <source>
        <dbReference type="SAM" id="SignalP"/>
    </source>
</evidence>
<feature type="chain" id="PRO_5004065413" evidence="1">
    <location>
        <begin position="25"/>
        <end position="209"/>
    </location>
</feature>
<dbReference type="KEGG" id="tol:TOL_0353"/>
<dbReference type="Proteomes" id="UP000011866">
    <property type="component" value="Chromosome"/>
</dbReference>
<evidence type="ECO:0000313" key="3">
    <source>
        <dbReference type="Proteomes" id="UP000011866"/>
    </source>
</evidence>
<organism evidence="2 3">
    <name type="scientific">Thalassolituus oleivorans MIL-1</name>
    <dbReference type="NCBI Taxonomy" id="1298593"/>
    <lineage>
        <taxon>Bacteria</taxon>
        <taxon>Pseudomonadati</taxon>
        <taxon>Pseudomonadota</taxon>
        <taxon>Gammaproteobacteria</taxon>
        <taxon>Oceanospirillales</taxon>
        <taxon>Oceanospirillaceae</taxon>
        <taxon>Thalassolituus</taxon>
    </lineage>
</organism>
<protein>
    <submittedName>
        <fullName evidence="2">Uncharacterized protein</fullName>
    </submittedName>
</protein>
<keyword evidence="3" id="KW-1185">Reference proteome</keyword>
<dbReference type="AlphaFoldDB" id="M5DLU5"/>
<dbReference type="PANTHER" id="PTHR36573">
    <property type="entry name" value="INTERMEMBRANE PHOSPHOLIPID TRANSPORT SYSTEM BINDING PROTEIN MLAC"/>
    <property type="match status" value="1"/>
</dbReference>
<keyword evidence="1" id="KW-0732">Signal</keyword>
<feature type="signal peptide" evidence="1">
    <location>
        <begin position="1"/>
        <end position="24"/>
    </location>
</feature>
<dbReference type="Pfam" id="PF05494">
    <property type="entry name" value="MlaC"/>
    <property type="match status" value="1"/>
</dbReference>
<dbReference type="GeneID" id="79175352"/>